<accession>A0A3G2R467</accession>
<dbReference type="Pfam" id="PF07561">
    <property type="entry name" value="DUF1540"/>
    <property type="match status" value="1"/>
</dbReference>
<organism evidence="2 3">
    <name type="scientific">Biomaibacter acetigenes</name>
    <dbReference type="NCBI Taxonomy" id="2316383"/>
    <lineage>
        <taxon>Bacteria</taxon>
        <taxon>Bacillati</taxon>
        <taxon>Bacillota</taxon>
        <taxon>Clostridia</taxon>
        <taxon>Thermosediminibacterales</taxon>
        <taxon>Tepidanaerobacteraceae</taxon>
        <taxon>Biomaibacter</taxon>
    </lineage>
</organism>
<dbReference type="AlphaFoldDB" id="A0A3G2R467"/>
<dbReference type="InterPro" id="IPR011437">
    <property type="entry name" value="DUF1540"/>
</dbReference>
<dbReference type="KEGG" id="bacg:D2962_05405"/>
<keyword evidence="3" id="KW-1185">Reference proteome</keyword>
<name>A0A3G2R467_9FIRM</name>
<sequence>MKKIFQGGHSMANIKCNVSTCKYNKDSECCAESVMVNSIRPGCTSKEGTYCDAYEKKDDFGKCITTDGRSCWD</sequence>
<gene>
    <name evidence="2" type="ORF">D2962_05405</name>
</gene>
<proteinExistence type="predicted"/>
<dbReference type="Proteomes" id="UP000280960">
    <property type="component" value="Chromosome"/>
</dbReference>
<evidence type="ECO:0000313" key="2">
    <source>
        <dbReference type="EMBL" id="AYO30125.1"/>
    </source>
</evidence>
<evidence type="ECO:0000259" key="1">
    <source>
        <dbReference type="Pfam" id="PF07561"/>
    </source>
</evidence>
<protein>
    <submittedName>
        <fullName evidence="2">DUF1540 domain-containing protein</fullName>
    </submittedName>
</protein>
<feature type="domain" description="DUF1540" evidence="1">
    <location>
        <begin position="14"/>
        <end position="54"/>
    </location>
</feature>
<dbReference type="EMBL" id="CP033169">
    <property type="protein sequence ID" value="AYO30125.1"/>
    <property type="molecule type" value="Genomic_DNA"/>
</dbReference>
<reference evidence="2 3" key="1">
    <citation type="submission" date="2018-10" db="EMBL/GenBank/DDBJ databases">
        <authorList>
            <person name="Zhang X."/>
        </authorList>
    </citation>
    <scope>NUCLEOTIDE SEQUENCE [LARGE SCALE GENOMIC DNA]</scope>
    <source>
        <strain evidence="2 3">SK-G1</strain>
    </source>
</reference>
<evidence type="ECO:0000313" key="3">
    <source>
        <dbReference type="Proteomes" id="UP000280960"/>
    </source>
</evidence>